<dbReference type="GO" id="GO:0016740">
    <property type="term" value="F:transferase activity"/>
    <property type="evidence" value="ECO:0007669"/>
    <property type="project" value="UniProtKB-KW"/>
</dbReference>
<feature type="compositionally biased region" description="Acidic residues" evidence="7">
    <location>
        <begin position="140"/>
        <end position="155"/>
    </location>
</feature>
<reference evidence="9" key="1">
    <citation type="submission" date="2018-03" db="EMBL/GenBank/DDBJ databases">
        <authorList>
            <person name="Guldener U."/>
        </authorList>
    </citation>
    <scope>NUCLEOTIDE SEQUENCE</scope>
</reference>
<proteinExistence type="predicted"/>
<accession>A0AAE8N5K5</accession>
<evidence type="ECO:0000256" key="1">
    <source>
        <dbReference type="ARBA" id="ARBA00022679"/>
    </source>
</evidence>
<name>A0AAE8N5K5_9PEZI</name>
<gene>
    <name evidence="9" type="ORF">DNG_08603</name>
</gene>
<dbReference type="CDD" id="cd20335">
    <property type="entry name" value="BRcat_RBR"/>
    <property type="match status" value="1"/>
</dbReference>
<feature type="compositionally biased region" description="Low complexity" evidence="7">
    <location>
        <begin position="85"/>
        <end position="94"/>
    </location>
</feature>
<dbReference type="Pfam" id="PF01485">
    <property type="entry name" value="IBR"/>
    <property type="match status" value="1"/>
</dbReference>
<evidence type="ECO:0000256" key="7">
    <source>
        <dbReference type="SAM" id="MobiDB-lite"/>
    </source>
</evidence>
<dbReference type="EMBL" id="ONZQ02000014">
    <property type="protein sequence ID" value="SPO05914.1"/>
    <property type="molecule type" value="Genomic_DNA"/>
</dbReference>
<evidence type="ECO:0000256" key="4">
    <source>
        <dbReference type="ARBA" id="ARBA00022771"/>
    </source>
</evidence>
<feature type="compositionally biased region" description="Basic and acidic residues" evidence="7">
    <location>
        <begin position="110"/>
        <end position="121"/>
    </location>
</feature>
<evidence type="ECO:0000256" key="3">
    <source>
        <dbReference type="ARBA" id="ARBA00022737"/>
    </source>
</evidence>
<feature type="domain" description="RING-type" evidence="8">
    <location>
        <begin position="215"/>
        <end position="402"/>
    </location>
</feature>
<evidence type="ECO:0000256" key="2">
    <source>
        <dbReference type="ARBA" id="ARBA00022723"/>
    </source>
</evidence>
<keyword evidence="6" id="KW-0862">Zinc</keyword>
<evidence type="ECO:0000259" key="8">
    <source>
        <dbReference type="PROSITE" id="PS51873"/>
    </source>
</evidence>
<dbReference type="Proteomes" id="UP001187682">
    <property type="component" value="Unassembled WGS sequence"/>
</dbReference>
<dbReference type="InterPro" id="IPR044066">
    <property type="entry name" value="TRIAD_supradom"/>
</dbReference>
<protein>
    <recommendedName>
        <fullName evidence="8">RING-type domain-containing protein</fullName>
    </recommendedName>
</protein>
<feature type="compositionally biased region" description="Polar residues" evidence="7">
    <location>
        <begin position="64"/>
        <end position="80"/>
    </location>
</feature>
<dbReference type="AlphaFoldDB" id="A0AAE8N5K5"/>
<keyword evidence="3" id="KW-0677">Repeat</keyword>
<comment type="caution">
    <text evidence="9">The sequence shown here is derived from an EMBL/GenBank/DDBJ whole genome shotgun (WGS) entry which is preliminary data.</text>
</comment>
<keyword evidence="1" id="KW-0808">Transferase</keyword>
<feature type="compositionally biased region" description="Basic and acidic residues" evidence="7">
    <location>
        <begin position="41"/>
        <end position="63"/>
    </location>
</feature>
<dbReference type="PROSITE" id="PS51873">
    <property type="entry name" value="TRIAD"/>
    <property type="match status" value="1"/>
</dbReference>
<keyword evidence="5" id="KW-0833">Ubl conjugation pathway</keyword>
<sequence length="402" mass="46901">MAFPDEDDLGGRRSGARRRRDRRMPSPEPLDENDWSAESEDDRRPTPYRNREAKREMTERTESRPSSQHHAREPSSQQKPNAAMSVSRRPSAVPRRARDPHLYEHTSGTDSRRSSRKENSPRYHISTPASKRSSHTTVSDSDEESAQTPSTEDDEPVRVPIQRQRESPKRESPHQRQRRSGSRQPTKPKALLVPKVPEIAELVDSSSEEEDEDSEDESEDEDTEEDEEEEEQEIAIVPKLRTRPSRVLHIHEEEDIPSPSPPRHRGRHIQDEEEEDIPLPSPSRRRNHVEHLFDPNFKRTWERRFIENSARSGHLYCPARKCGAWIHPENIYTEYGRDRGHCSRCRTKVCGSCNQKWHSSRDCRIGEAAAQILEHPRDQVFVRCYRCKTMVELKEGCDHMIW</sequence>
<evidence type="ECO:0000313" key="9">
    <source>
        <dbReference type="EMBL" id="SPO05914.1"/>
    </source>
</evidence>
<feature type="compositionally biased region" description="Basic and acidic residues" evidence="7">
    <location>
        <begin position="163"/>
        <end position="174"/>
    </location>
</feature>
<feature type="compositionally biased region" description="Acidic residues" evidence="7">
    <location>
        <begin position="206"/>
        <end position="233"/>
    </location>
</feature>
<dbReference type="InterPro" id="IPR002867">
    <property type="entry name" value="IBR_dom"/>
</dbReference>
<keyword evidence="10" id="KW-1185">Reference proteome</keyword>
<feature type="region of interest" description="Disordered" evidence="7">
    <location>
        <begin position="1"/>
        <end position="287"/>
    </location>
</feature>
<dbReference type="SMART" id="SM00647">
    <property type="entry name" value="IBR"/>
    <property type="match status" value="1"/>
</dbReference>
<keyword evidence="2" id="KW-0479">Metal-binding</keyword>
<evidence type="ECO:0000313" key="10">
    <source>
        <dbReference type="Proteomes" id="UP001187682"/>
    </source>
</evidence>
<evidence type="ECO:0000256" key="5">
    <source>
        <dbReference type="ARBA" id="ARBA00022786"/>
    </source>
</evidence>
<feature type="compositionally biased region" description="Acidic residues" evidence="7">
    <location>
        <begin position="29"/>
        <end position="40"/>
    </location>
</feature>
<dbReference type="GO" id="GO:0008270">
    <property type="term" value="F:zinc ion binding"/>
    <property type="evidence" value="ECO:0007669"/>
    <property type="project" value="UniProtKB-KW"/>
</dbReference>
<keyword evidence="4" id="KW-0863">Zinc-finger</keyword>
<evidence type="ECO:0000256" key="6">
    <source>
        <dbReference type="ARBA" id="ARBA00022833"/>
    </source>
</evidence>
<organism evidence="9 10">
    <name type="scientific">Cephalotrichum gorgonifer</name>
    <dbReference type="NCBI Taxonomy" id="2041049"/>
    <lineage>
        <taxon>Eukaryota</taxon>
        <taxon>Fungi</taxon>
        <taxon>Dikarya</taxon>
        <taxon>Ascomycota</taxon>
        <taxon>Pezizomycotina</taxon>
        <taxon>Sordariomycetes</taxon>
        <taxon>Hypocreomycetidae</taxon>
        <taxon>Microascales</taxon>
        <taxon>Microascaceae</taxon>
        <taxon>Cephalotrichum</taxon>
    </lineage>
</organism>
<feature type="compositionally biased region" description="Polar residues" evidence="7">
    <location>
        <begin position="127"/>
        <end position="139"/>
    </location>
</feature>